<keyword evidence="11" id="KW-1185">Reference proteome</keyword>
<evidence type="ECO:0000259" key="9">
    <source>
        <dbReference type="PROSITE" id="PS50109"/>
    </source>
</evidence>
<dbReference type="STRING" id="643867.Ftrac_0398"/>
<keyword evidence="3" id="KW-0597">Phosphoprotein</keyword>
<evidence type="ECO:0000256" key="6">
    <source>
        <dbReference type="ARBA" id="ARBA00022777"/>
    </source>
</evidence>
<evidence type="ECO:0000256" key="7">
    <source>
        <dbReference type="ARBA" id="ARBA00022989"/>
    </source>
</evidence>
<dbReference type="EMBL" id="CP002349">
    <property type="protein sequence ID" value="ADR20404.1"/>
    <property type="molecule type" value="Genomic_DNA"/>
</dbReference>
<keyword evidence="6 10" id="KW-0418">Kinase</keyword>
<dbReference type="AlphaFoldDB" id="E4TNE7"/>
<dbReference type="KEGG" id="mtt:Ftrac_0398"/>
<comment type="catalytic activity">
    <reaction evidence="1">
        <text>ATP + protein L-histidine = ADP + protein N-phospho-L-histidine.</text>
        <dbReference type="EC" id="2.7.13.3"/>
    </reaction>
</comment>
<evidence type="ECO:0000313" key="11">
    <source>
        <dbReference type="Proteomes" id="UP000008720"/>
    </source>
</evidence>
<evidence type="ECO:0000256" key="2">
    <source>
        <dbReference type="ARBA" id="ARBA00012438"/>
    </source>
</evidence>
<keyword evidence="4" id="KW-0808">Transferase</keyword>
<evidence type="ECO:0000256" key="3">
    <source>
        <dbReference type="ARBA" id="ARBA00022553"/>
    </source>
</evidence>
<dbReference type="InterPro" id="IPR036890">
    <property type="entry name" value="HATPase_C_sf"/>
</dbReference>
<keyword evidence="8" id="KW-0472">Membrane</keyword>
<dbReference type="PANTHER" id="PTHR45436:SF5">
    <property type="entry name" value="SENSOR HISTIDINE KINASE TRCS"/>
    <property type="match status" value="1"/>
</dbReference>
<dbReference type="HOGENOM" id="CLU_000445_89_35_10"/>
<dbReference type="InterPro" id="IPR005467">
    <property type="entry name" value="His_kinase_dom"/>
</dbReference>
<feature type="domain" description="Histidine kinase" evidence="9">
    <location>
        <begin position="216"/>
        <end position="418"/>
    </location>
</feature>
<dbReference type="eggNOG" id="COG0642">
    <property type="taxonomic scope" value="Bacteria"/>
</dbReference>
<gene>
    <name evidence="10" type="ordered locus">Ftrac_0398</name>
</gene>
<dbReference type="EC" id="2.7.13.3" evidence="2"/>
<dbReference type="SUPFAM" id="SSF47384">
    <property type="entry name" value="Homodimeric domain of signal transducing histidine kinase"/>
    <property type="match status" value="1"/>
</dbReference>
<keyword evidence="5 8" id="KW-0812">Transmembrane</keyword>
<dbReference type="InterPro" id="IPR050428">
    <property type="entry name" value="TCS_sensor_his_kinase"/>
</dbReference>
<proteinExistence type="predicted"/>
<organism evidence="10 11">
    <name type="scientific">Marivirga tractuosa (strain ATCC 23168 / DSM 4126 / NBRC 15989 / NCIMB 1408 / VKM B-1430 / H-43)</name>
    <name type="common">Microscilla tractuosa</name>
    <name type="synonym">Flexibacter tractuosus</name>
    <dbReference type="NCBI Taxonomy" id="643867"/>
    <lineage>
        <taxon>Bacteria</taxon>
        <taxon>Pseudomonadati</taxon>
        <taxon>Bacteroidota</taxon>
        <taxon>Cytophagia</taxon>
        <taxon>Cytophagales</taxon>
        <taxon>Marivirgaceae</taxon>
        <taxon>Marivirga</taxon>
    </lineage>
</organism>
<keyword evidence="7 8" id="KW-1133">Transmembrane helix</keyword>
<dbReference type="SUPFAM" id="SSF55874">
    <property type="entry name" value="ATPase domain of HSP90 chaperone/DNA topoisomerase II/histidine kinase"/>
    <property type="match status" value="1"/>
</dbReference>
<dbReference type="GO" id="GO:0005886">
    <property type="term" value="C:plasma membrane"/>
    <property type="evidence" value="ECO:0007669"/>
    <property type="project" value="TreeGrafter"/>
</dbReference>
<dbReference type="Gene3D" id="1.10.287.130">
    <property type="match status" value="1"/>
</dbReference>
<dbReference type="Pfam" id="PF02518">
    <property type="entry name" value="HATPase_c"/>
    <property type="match status" value="1"/>
</dbReference>
<dbReference type="GO" id="GO:0000155">
    <property type="term" value="F:phosphorelay sensor kinase activity"/>
    <property type="evidence" value="ECO:0007669"/>
    <property type="project" value="InterPro"/>
</dbReference>
<dbReference type="InterPro" id="IPR003594">
    <property type="entry name" value="HATPase_dom"/>
</dbReference>
<dbReference type="SMART" id="SM00388">
    <property type="entry name" value="HisKA"/>
    <property type="match status" value="1"/>
</dbReference>
<evidence type="ECO:0000256" key="8">
    <source>
        <dbReference type="SAM" id="Phobius"/>
    </source>
</evidence>
<evidence type="ECO:0000256" key="1">
    <source>
        <dbReference type="ARBA" id="ARBA00000085"/>
    </source>
</evidence>
<dbReference type="InterPro" id="IPR003661">
    <property type="entry name" value="HisK_dim/P_dom"/>
</dbReference>
<evidence type="ECO:0000256" key="4">
    <source>
        <dbReference type="ARBA" id="ARBA00022679"/>
    </source>
</evidence>
<dbReference type="InterPro" id="IPR036097">
    <property type="entry name" value="HisK_dim/P_sf"/>
</dbReference>
<dbReference type="SMART" id="SM00387">
    <property type="entry name" value="HATPase_c"/>
    <property type="match status" value="1"/>
</dbReference>
<dbReference type="Pfam" id="PF00512">
    <property type="entry name" value="HisKA"/>
    <property type="match status" value="1"/>
</dbReference>
<dbReference type="PROSITE" id="PS50109">
    <property type="entry name" value="HIS_KIN"/>
    <property type="match status" value="1"/>
</dbReference>
<accession>E4TNE7</accession>
<dbReference type="Proteomes" id="UP000008720">
    <property type="component" value="Chromosome"/>
</dbReference>
<feature type="transmembrane region" description="Helical" evidence="8">
    <location>
        <begin position="7"/>
        <end position="30"/>
    </location>
</feature>
<dbReference type="OrthoDB" id="1522504at2"/>
<evidence type="ECO:0000256" key="5">
    <source>
        <dbReference type="ARBA" id="ARBA00022692"/>
    </source>
</evidence>
<dbReference type="RefSeq" id="WP_013452555.1">
    <property type="nucleotide sequence ID" value="NC_014759.1"/>
</dbReference>
<dbReference type="Gene3D" id="3.30.565.10">
    <property type="entry name" value="Histidine kinase-like ATPase, C-terminal domain"/>
    <property type="match status" value="1"/>
</dbReference>
<protein>
    <recommendedName>
        <fullName evidence="2">histidine kinase</fullName>
        <ecNumber evidence="2">2.7.13.3</ecNumber>
    </recommendedName>
</protein>
<sequence>MRLITKIVLIFLGLSLIVFIIGALVTVQIISNEVKKEERWFLQERLRSTEKYIEKREPTKDIIRDKVIILPKEDSIETDNIIFSDTIVYHSTLERPEKHNKLDVGKKINGRFYKITLYDIIIEQDDIVDGVIESLVKTYILLLVVVLLGSWLLSRRLLKPFEDTLSAIRKFDIKENESFELPETGTKEFKRLNAFIDQMSRKVLADYQSLKEFTENASHEIQTPISIAKGKLELLQDGDLNEEQKQLVSEASKSLSNLSKLGNTLTLLAKIDNQEFEQKESVDVSHTLEDLLAEYEELIYLKGITLSKKTEADIEWNIHPVLLEILITNLLNNAIKHNLSEGGFIKVYLENNQLIIENSGKPLNYKPELLFARFKKGNQSSSSLGLGLAIIQKICIVSGLKINYINKEQLHQITIERQ</sequence>
<reference evidence="10 11" key="1">
    <citation type="journal article" date="2011" name="Stand. Genomic Sci.">
        <title>Complete genome sequence of Marivirga tractuosa type strain (H-43).</title>
        <authorList>
            <person name="Pagani I."/>
            <person name="Chertkov O."/>
            <person name="Lapidus A."/>
            <person name="Lucas S."/>
            <person name="Del Rio T.G."/>
            <person name="Tice H."/>
            <person name="Copeland A."/>
            <person name="Cheng J.F."/>
            <person name="Nolan M."/>
            <person name="Saunders E."/>
            <person name="Pitluck S."/>
            <person name="Held B."/>
            <person name="Goodwin L."/>
            <person name="Liolios K."/>
            <person name="Ovchinikova G."/>
            <person name="Ivanova N."/>
            <person name="Mavromatis K."/>
            <person name="Pati A."/>
            <person name="Chen A."/>
            <person name="Palaniappan K."/>
            <person name="Land M."/>
            <person name="Hauser L."/>
            <person name="Jeffries C.D."/>
            <person name="Detter J.C."/>
            <person name="Han C."/>
            <person name="Tapia R."/>
            <person name="Ngatchou-Djao O.D."/>
            <person name="Rohde M."/>
            <person name="Goker M."/>
            <person name="Spring S."/>
            <person name="Sikorski J."/>
            <person name="Woyke T."/>
            <person name="Bristow J."/>
            <person name="Eisen J.A."/>
            <person name="Markowitz V."/>
            <person name="Hugenholtz P."/>
            <person name="Klenk H.P."/>
            <person name="Kyrpides N.C."/>
        </authorList>
    </citation>
    <scope>NUCLEOTIDE SEQUENCE [LARGE SCALE GENOMIC DNA]</scope>
    <source>
        <strain evidence="11">ATCC 23168 / DSM 4126 / NBRC 15989 / NCIMB 1408 / VKM B-1430 / H-43</strain>
    </source>
</reference>
<dbReference type="CDD" id="cd00082">
    <property type="entry name" value="HisKA"/>
    <property type="match status" value="1"/>
</dbReference>
<dbReference type="PANTHER" id="PTHR45436">
    <property type="entry name" value="SENSOR HISTIDINE KINASE YKOH"/>
    <property type="match status" value="1"/>
</dbReference>
<evidence type="ECO:0000313" key="10">
    <source>
        <dbReference type="EMBL" id="ADR20404.1"/>
    </source>
</evidence>
<name>E4TNE7_MARTH</name>